<accession>A0A9P9DL41</accession>
<dbReference type="OrthoDB" id="405906at2759"/>
<keyword evidence="1" id="KW-1133">Transmembrane helix</keyword>
<keyword evidence="1" id="KW-0472">Membrane</keyword>
<organism evidence="3 4">
    <name type="scientific">Dendryphion nanum</name>
    <dbReference type="NCBI Taxonomy" id="256645"/>
    <lineage>
        <taxon>Eukaryota</taxon>
        <taxon>Fungi</taxon>
        <taxon>Dikarya</taxon>
        <taxon>Ascomycota</taxon>
        <taxon>Pezizomycotina</taxon>
        <taxon>Dothideomycetes</taxon>
        <taxon>Pleosporomycetidae</taxon>
        <taxon>Pleosporales</taxon>
        <taxon>Torulaceae</taxon>
        <taxon>Dendryphion</taxon>
    </lineage>
</organism>
<reference evidence="3" key="1">
    <citation type="journal article" date="2021" name="Nat. Commun.">
        <title>Genetic determinants of endophytism in the Arabidopsis root mycobiome.</title>
        <authorList>
            <person name="Mesny F."/>
            <person name="Miyauchi S."/>
            <person name="Thiergart T."/>
            <person name="Pickel B."/>
            <person name="Atanasova L."/>
            <person name="Karlsson M."/>
            <person name="Huettel B."/>
            <person name="Barry K.W."/>
            <person name="Haridas S."/>
            <person name="Chen C."/>
            <person name="Bauer D."/>
            <person name="Andreopoulos W."/>
            <person name="Pangilinan J."/>
            <person name="LaButti K."/>
            <person name="Riley R."/>
            <person name="Lipzen A."/>
            <person name="Clum A."/>
            <person name="Drula E."/>
            <person name="Henrissat B."/>
            <person name="Kohler A."/>
            <person name="Grigoriev I.V."/>
            <person name="Martin F.M."/>
            <person name="Hacquard S."/>
        </authorList>
    </citation>
    <scope>NUCLEOTIDE SEQUENCE</scope>
    <source>
        <strain evidence="3">MPI-CAGE-CH-0243</strain>
    </source>
</reference>
<keyword evidence="4" id="KW-1185">Reference proteome</keyword>
<dbReference type="Proteomes" id="UP000700596">
    <property type="component" value="Unassembled WGS sequence"/>
</dbReference>
<dbReference type="AlphaFoldDB" id="A0A9P9DL41"/>
<dbReference type="PANTHER" id="PTHR37013">
    <property type="entry name" value="INTEGRAL MEMBRANE PROTEIN (AFU_ORTHOLOGUE AFUA_1G05950)-RELATED"/>
    <property type="match status" value="1"/>
</dbReference>
<protein>
    <recommendedName>
        <fullName evidence="2">DUF7703 domain-containing protein</fullName>
    </recommendedName>
</protein>
<feature type="transmembrane region" description="Helical" evidence="1">
    <location>
        <begin position="149"/>
        <end position="167"/>
    </location>
</feature>
<sequence>MDSGPSLAILKNLPVFSTMSAFIGISLYIGLELNIRLFMTFKRWRGLYFWSCLLCSWGIICSNLIGIFLDFGIIKNPWGTYPIIYLAWGVMVVGQSFVLYSRLHLVMENRKHLRWVLIMVTTTGIGIAIPTIVIGLVRLTNPSLIMDRIQVSTFFAQEVLLSTLYVLQTRKYLRTSRLLGNNDKSIHRVLQHLVYTNLLILFLDVTIIVLSFVPGIFYVQAALKPCVYGVKLRIEFSILNKLVDTVKRVQRLSTNSHRTSSQLFVGTPWKQDVENPKRPSLARIESFSCRPSRESHGSQDPVIEGGIGLDLASRTSLVQEGIVQTTNITILPDKTTKHTT</sequence>
<evidence type="ECO:0000259" key="2">
    <source>
        <dbReference type="Pfam" id="PF24802"/>
    </source>
</evidence>
<dbReference type="Pfam" id="PF24802">
    <property type="entry name" value="DUF7703"/>
    <property type="match status" value="1"/>
</dbReference>
<feature type="transmembrane region" description="Helical" evidence="1">
    <location>
        <begin position="47"/>
        <end position="69"/>
    </location>
</feature>
<evidence type="ECO:0000256" key="1">
    <source>
        <dbReference type="SAM" id="Phobius"/>
    </source>
</evidence>
<keyword evidence="1" id="KW-0812">Transmembrane</keyword>
<feature type="transmembrane region" description="Helical" evidence="1">
    <location>
        <begin position="194"/>
        <end position="219"/>
    </location>
</feature>
<evidence type="ECO:0000313" key="4">
    <source>
        <dbReference type="Proteomes" id="UP000700596"/>
    </source>
</evidence>
<name>A0A9P9DL41_9PLEO</name>
<dbReference type="InterPro" id="IPR056120">
    <property type="entry name" value="DUF7703"/>
</dbReference>
<comment type="caution">
    <text evidence="3">The sequence shown here is derived from an EMBL/GenBank/DDBJ whole genome shotgun (WGS) entry which is preliminary data.</text>
</comment>
<dbReference type="EMBL" id="JAGMWT010000010">
    <property type="protein sequence ID" value="KAH7120967.1"/>
    <property type="molecule type" value="Genomic_DNA"/>
</dbReference>
<evidence type="ECO:0000313" key="3">
    <source>
        <dbReference type="EMBL" id="KAH7120967.1"/>
    </source>
</evidence>
<feature type="transmembrane region" description="Helical" evidence="1">
    <location>
        <begin position="81"/>
        <end position="103"/>
    </location>
</feature>
<feature type="transmembrane region" description="Helical" evidence="1">
    <location>
        <begin position="15"/>
        <end position="35"/>
    </location>
</feature>
<gene>
    <name evidence="3" type="ORF">B0J11DRAFT_53332</name>
</gene>
<feature type="transmembrane region" description="Helical" evidence="1">
    <location>
        <begin position="115"/>
        <end position="137"/>
    </location>
</feature>
<dbReference type="PANTHER" id="PTHR37013:SF4">
    <property type="entry name" value="INTEGRAL MEMBRANE PROTEIN"/>
    <property type="match status" value="1"/>
</dbReference>
<feature type="domain" description="DUF7703" evidence="2">
    <location>
        <begin position="18"/>
        <end position="245"/>
    </location>
</feature>
<proteinExistence type="predicted"/>